<accession>A0A7W7I5C1</accession>
<reference evidence="12 13" key="1">
    <citation type="submission" date="2020-08" db="EMBL/GenBank/DDBJ databases">
        <title>Sequencing the genomes of 1000 actinobacteria strains.</title>
        <authorList>
            <person name="Klenk H.-P."/>
        </authorList>
    </citation>
    <scope>NUCLEOTIDE SEQUENCE [LARGE SCALE GENOMIC DNA]</scope>
    <source>
        <strain evidence="12 13">DSM 43149</strain>
    </source>
</reference>
<dbReference type="SUPFAM" id="SSF100950">
    <property type="entry name" value="NagB/RpiA/CoA transferase-like"/>
    <property type="match status" value="1"/>
</dbReference>
<keyword evidence="4" id="KW-0677">Repeat</keyword>
<dbReference type="PANTHER" id="PTHR47153">
    <property type="entry name" value="LACTATE UTILIZATION PROTEIN B"/>
    <property type="match status" value="1"/>
</dbReference>
<organism evidence="12 13">
    <name type="scientific">Actinoplanes digitatis</name>
    <dbReference type="NCBI Taxonomy" id="1868"/>
    <lineage>
        <taxon>Bacteria</taxon>
        <taxon>Bacillati</taxon>
        <taxon>Actinomycetota</taxon>
        <taxon>Actinomycetes</taxon>
        <taxon>Micromonosporales</taxon>
        <taxon>Micromonosporaceae</taxon>
        <taxon>Actinoplanes</taxon>
    </lineage>
</organism>
<dbReference type="Gene3D" id="3.40.50.10420">
    <property type="entry name" value="NagB/RpiA/CoA transferase-like"/>
    <property type="match status" value="1"/>
</dbReference>
<dbReference type="InterPro" id="IPR024569">
    <property type="entry name" value="LutB_C"/>
</dbReference>
<evidence type="ECO:0000259" key="9">
    <source>
        <dbReference type="Pfam" id="PF02589"/>
    </source>
</evidence>
<feature type="domain" description="LUD" evidence="9">
    <location>
        <begin position="86"/>
        <end position="294"/>
    </location>
</feature>
<evidence type="ECO:0000259" key="11">
    <source>
        <dbReference type="Pfam" id="PF13183"/>
    </source>
</evidence>
<dbReference type="InterPro" id="IPR003741">
    <property type="entry name" value="LUD_dom"/>
</dbReference>
<sequence length="476" mass="51691">MTTFLGMPATAPRGVGNLRGEEPFPAAARKALGNEQLRRNLGHATATIRAKSGAVIAELPDWQELRSAGSALKADTMARLPELLLQLEENVTRAGGVVHWAADANEANRIVTELVRATGHDRVIKVKSMATQEIGLNEALEAAGIEAVETDLAELIVQLGHDRPSHILVPAIHRNRAEIREIFLREMPGVDPALTDEPAVLAAAARRYLRETFLRTRVAVSGANFAIAETGTLVVLESEGNGRMCLTLPETLITVMGVEKLVPTWRDLEVFLQLLPRASTGERMNPYTSMWTGVTPGDGPQSFHLVLLDNGRSAVLADEVGRQALHCIRCSACLNVCPVYERTGGHAYGSVYPGPIGAVLSPQLTGVEDNASLPYASSLCGACFDACPVKIDIPSILVHLRGEHVRARRRPTPESIAMAAAAYTMDHPRLFAAAQHAARLSRFAGRRLPRPFNGWTASRDLPPPPPETFRDWWAKR</sequence>
<evidence type="ECO:0000313" key="12">
    <source>
        <dbReference type="EMBL" id="MBB4766752.1"/>
    </source>
</evidence>
<dbReference type="PANTHER" id="PTHR47153:SF2">
    <property type="entry name" value="LACTATE UTILIZATION PROTEIN B"/>
    <property type="match status" value="1"/>
</dbReference>
<gene>
    <name evidence="12" type="ORF">BJ971_007308</name>
</gene>
<dbReference type="NCBIfam" id="TIGR00273">
    <property type="entry name" value="LutB/LldF family L-lactate oxidation iron-sulfur protein"/>
    <property type="match status" value="1"/>
</dbReference>
<dbReference type="Gene3D" id="1.10.1060.10">
    <property type="entry name" value="Alpha-helical ferredoxin"/>
    <property type="match status" value="1"/>
</dbReference>
<keyword evidence="7" id="KW-0411">Iron-sulfur</keyword>
<feature type="region of interest" description="Disordered" evidence="8">
    <location>
        <begin position="454"/>
        <end position="476"/>
    </location>
</feature>
<dbReference type="InterPro" id="IPR017900">
    <property type="entry name" value="4Fe4S_Fe_S_CS"/>
</dbReference>
<dbReference type="Pfam" id="PF13183">
    <property type="entry name" value="Fer4_8"/>
    <property type="match status" value="1"/>
</dbReference>
<dbReference type="InterPro" id="IPR009051">
    <property type="entry name" value="Helical_ferredxn"/>
</dbReference>
<dbReference type="RefSeq" id="WP_184997858.1">
    <property type="nucleotide sequence ID" value="NZ_BOMK01000052.1"/>
</dbReference>
<dbReference type="Pfam" id="PF02589">
    <property type="entry name" value="LUD_dom"/>
    <property type="match status" value="1"/>
</dbReference>
<dbReference type="InterPro" id="IPR024185">
    <property type="entry name" value="FTHF_cligase-like_sf"/>
</dbReference>
<dbReference type="GO" id="GO:0051539">
    <property type="term" value="F:4 iron, 4 sulfur cluster binding"/>
    <property type="evidence" value="ECO:0007669"/>
    <property type="project" value="UniProtKB-KW"/>
</dbReference>
<keyword evidence="2" id="KW-0004">4Fe-4S</keyword>
<evidence type="ECO:0000256" key="6">
    <source>
        <dbReference type="ARBA" id="ARBA00023004"/>
    </source>
</evidence>
<dbReference type="SUPFAM" id="SSF54862">
    <property type="entry name" value="4Fe-4S ferredoxins"/>
    <property type="match status" value="1"/>
</dbReference>
<feature type="domain" description="Lactate utilization protein B C-terminal" evidence="10">
    <location>
        <begin position="409"/>
        <end position="476"/>
    </location>
</feature>
<feature type="domain" description="4Fe-4S ferredoxin-type" evidence="11">
    <location>
        <begin position="324"/>
        <end position="391"/>
    </location>
</feature>
<dbReference type="GO" id="GO:0006089">
    <property type="term" value="P:lactate metabolic process"/>
    <property type="evidence" value="ECO:0007669"/>
    <property type="project" value="InterPro"/>
</dbReference>
<dbReference type="InterPro" id="IPR004452">
    <property type="entry name" value="LutB/LldF"/>
</dbReference>
<evidence type="ECO:0000256" key="7">
    <source>
        <dbReference type="ARBA" id="ARBA00023014"/>
    </source>
</evidence>
<dbReference type="Pfam" id="PF11870">
    <property type="entry name" value="LutB_C"/>
    <property type="match status" value="1"/>
</dbReference>
<comment type="caution">
    <text evidence="12">The sequence shown here is derived from an EMBL/GenBank/DDBJ whole genome shotgun (WGS) entry which is preliminary data.</text>
</comment>
<dbReference type="PROSITE" id="PS00198">
    <property type="entry name" value="4FE4S_FER_1"/>
    <property type="match status" value="1"/>
</dbReference>
<evidence type="ECO:0000313" key="13">
    <source>
        <dbReference type="Proteomes" id="UP000578112"/>
    </source>
</evidence>
<dbReference type="EMBL" id="JACHNH010000001">
    <property type="protein sequence ID" value="MBB4766752.1"/>
    <property type="molecule type" value="Genomic_DNA"/>
</dbReference>
<evidence type="ECO:0000256" key="2">
    <source>
        <dbReference type="ARBA" id="ARBA00022485"/>
    </source>
</evidence>
<keyword evidence="3" id="KW-0479">Metal-binding</keyword>
<evidence type="ECO:0000256" key="3">
    <source>
        <dbReference type="ARBA" id="ARBA00022723"/>
    </source>
</evidence>
<protein>
    <submittedName>
        <fullName evidence="12">L-lactate dehydrogenase complex protein LldF</fullName>
    </submittedName>
</protein>
<dbReference type="InterPro" id="IPR017896">
    <property type="entry name" value="4Fe4S_Fe-S-bd"/>
</dbReference>
<keyword evidence="13" id="KW-1185">Reference proteome</keyword>
<keyword evidence="1" id="KW-0813">Transport</keyword>
<evidence type="ECO:0000256" key="4">
    <source>
        <dbReference type="ARBA" id="ARBA00022737"/>
    </source>
</evidence>
<evidence type="ECO:0000256" key="1">
    <source>
        <dbReference type="ARBA" id="ARBA00022448"/>
    </source>
</evidence>
<proteinExistence type="predicted"/>
<dbReference type="Proteomes" id="UP000578112">
    <property type="component" value="Unassembled WGS sequence"/>
</dbReference>
<name>A0A7W7I5C1_9ACTN</name>
<dbReference type="InterPro" id="IPR037171">
    <property type="entry name" value="NagB/RpiA_transferase-like"/>
</dbReference>
<evidence type="ECO:0000256" key="5">
    <source>
        <dbReference type="ARBA" id="ARBA00022982"/>
    </source>
</evidence>
<dbReference type="AlphaFoldDB" id="A0A7W7I5C1"/>
<keyword evidence="6" id="KW-0408">Iron</keyword>
<keyword evidence="5" id="KW-0249">Electron transport</keyword>
<dbReference type="GO" id="GO:0046872">
    <property type="term" value="F:metal ion binding"/>
    <property type="evidence" value="ECO:0007669"/>
    <property type="project" value="UniProtKB-KW"/>
</dbReference>
<evidence type="ECO:0000256" key="8">
    <source>
        <dbReference type="SAM" id="MobiDB-lite"/>
    </source>
</evidence>
<evidence type="ECO:0000259" key="10">
    <source>
        <dbReference type="Pfam" id="PF11870"/>
    </source>
</evidence>